<dbReference type="Gene3D" id="2.160.20.10">
    <property type="entry name" value="Single-stranded right-handed beta-helix, Pectin lyase-like"/>
    <property type="match status" value="1"/>
</dbReference>
<dbReference type="InterPro" id="IPR006633">
    <property type="entry name" value="Carb-bd_sugar_hydrolysis-dom"/>
</dbReference>
<dbReference type="EMBL" id="BAAANC010000001">
    <property type="protein sequence ID" value="GAA1511636.1"/>
    <property type="molecule type" value="Genomic_DNA"/>
</dbReference>
<dbReference type="Proteomes" id="UP001500363">
    <property type="component" value="Unassembled WGS sequence"/>
</dbReference>
<accession>A0ABN2A561</accession>
<feature type="region of interest" description="Disordered" evidence="2">
    <location>
        <begin position="45"/>
        <end position="68"/>
    </location>
</feature>
<organism evidence="4 5">
    <name type="scientific">Kribbella lupini</name>
    <dbReference type="NCBI Taxonomy" id="291602"/>
    <lineage>
        <taxon>Bacteria</taxon>
        <taxon>Bacillati</taxon>
        <taxon>Actinomycetota</taxon>
        <taxon>Actinomycetes</taxon>
        <taxon>Propionibacteriales</taxon>
        <taxon>Kribbellaceae</taxon>
        <taxon>Kribbella</taxon>
    </lineage>
</organism>
<evidence type="ECO:0000313" key="5">
    <source>
        <dbReference type="Proteomes" id="UP001500363"/>
    </source>
</evidence>
<sequence>MEQRAAARSGRGSAWYRRLVPVAAGLLLLTGVLVAVTVADDDKPAADQAPADLTQPPPSPPVTAPAAPTARVCGSTAALAGPATAPAGAVTVSTKQDLNDLTKASPPGTTFWLTPGTHTLAAGEFSQVIPKEGNTYLGAPGAVLDGRRVNRYAFTGYVTGVTVKNLTIQNFGAPRTNSDEGVVNHNSASGWAVTANTIRHNAGAAVMVGSRNVLRGNCLQDNGQYGFNAYNPKKVADIVIENNEIAGNNTDDWEALKPGCGCTGGGKFWEVTGAVVRGNWVHHNRSTGLWADTNNTGFRIEGNYFSDNSAEGIIYETSYNASIRGNTFVRNGLGKGPGNGGFPTSAVYISESGSDPRVAGPFNETFEVAGNVFTDNWAGVILWENADRFAGSPANTSTGSSTLVNPSTVTNKTCNATTIGRQPYLGDCRWKTQNVSVHDNTFSLDPDKIGKSCAFRTGCGYNGLFSNWGTFPAWSPYRQRAIQDAITFDQKNRFYANTYRGPWNFIVHEQGNGVNWSAWQGAPYLQDRDSVIKVQGTR</sequence>
<dbReference type="InterPro" id="IPR006626">
    <property type="entry name" value="PbH1"/>
</dbReference>
<evidence type="ECO:0000256" key="1">
    <source>
        <dbReference type="ARBA" id="ARBA00022737"/>
    </source>
</evidence>
<keyword evidence="5" id="KW-1185">Reference proteome</keyword>
<dbReference type="InterPro" id="IPR039448">
    <property type="entry name" value="Beta_helix"/>
</dbReference>
<dbReference type="SMART" id="SM00710">
    <property type="entry name" value="PbH1"/>
    <property type="match status" value="7"/>
</dbReference>
<name>A0ABN2A561_9ACTN</name>
<dbReference type="RefSeq" id="WP_344168988.1">
    <property type="nucleotide sequence ID" value="NZ_BAAANC010000001.1"/>
</dbReference>
<gene>
    <name evidence="4" type="ORF">GCM10009741_06280</name>
</gene>
<dbReference type="SMART" id="SM00722">
    <property type="entry name" value="CASH"/>
    <property type="match status" value="1"/>
</dbReference>
<protein>
    <submittedName>
        <fullName evidence="4">Right-handed parallel beta-helix repeat-containing protein</fullName>
    </submittedName>
</protein>
<dbReference type="Pfam" id="PF13229">
    <property type="entry name" value="Beta_helix"/>
    <property type="match status" value="1"/>
</dbReference>
<evidence type="ECO:0000256" key="2">
    <source>
        <dbReference type="SAM" id="MobiDB-lite"/>
    </source>
</evidence>
<evidence type="ECO:0000259" key="3">
    <source>
        <dbReference type="SMART" id="SM00722"/>
    </source>
</evidence>
<comment type="caution">
    <text evidence="4">The sequence shown here is derived from an EMBL/GenBank/DDBJ whole genome shotgun (WGS) entry which is preliminary data.</text>
</comment>
<dbReference type="InterPro" id="IPR012334">
    <property type="entry name" value="Pectin_lyas_fold"/>
</dbReference>
<keyword evidence="1" id="KW-0677">Repeat</keyword>
<reference evidence="4 5" key="1">
    <citation type="journal article" date="2019" name="Int. J. Syst. Evol. Microbiol.">
        <title>The Global Catalogue of Microorganisms (GCM) 10K type strain sequencing project: providing services to taxonomists for standard genome sequencing and annotation.</title>
        <authorList>
            <consortium name="The Broad Institute Genomics Platform"/>
            <consortium name="The Broad Institute Genome Sequencing Center for Infectious Disease"/>
            <person name="Wu L."/>
            <person name="Ma J."/>
        </authorList>
    </citation>
    <scope>NUCLEOTIDE SEQUENCE [LARGE SCALE GENOMIC DNA]</scope>
    <source>
        <strain evidence="4 5">JCM 14303</strain>
    </source>
</reference>
<dbReference type="InterPro" id="IPR011050">
    <property type="entry name" value="Pectin_lyase_fold/virulence"/>
</dbReference>
<proteinExistence type="predicted"/>
<evidence type="ECO:0000313" key="4">
    <source>
        <dbReference type="EMBL" id="GAA1511636.1"/>
    </source>
</evidence>
<dbReference type="SUPFAM" id="SSF51126">
    <property type="entry name" value="Pectin lyase-like"/>
    <property type="match status" value="1"/>
</dbReference>
<feature type="domain" description="Carbohydrate-binding/sugar hydrolysis" evidence="3">
    <location>
        <begin position="184"/>
        <end position="344"/>
    </location>
</feature>